<dbReference type="SUPFAM" id="SSF46785">
    <property type="entry name" value="Winged helix' DNA-binding domain"/>
    <property type="match status" value="1"/>
</dbReference>
<proteinExistence type="predicted"/>
<reference evidence="6 7" key="1">
    <citation type="submission" date="2017-03" db="EMBL/GenBank/DDBJ databases">
        <authorList>
            <person name="Afonso C.L."/>
            <person name="Miller P.J."/>
            <person name="Scott M.A."/>
            <person name="Spackman E."/>
            <person name="Goraichik I."/>
            <person name="Dimitrov K.M."/>
            <person name="Suarez D.L."/>
            <person name="Swayne D.E."/>
        </authorList>
    </citation>
    <scope>NUCLEOTIDE SEQUENCE [LARGE SCALE GENOMIC DNA]</scope>
    <source>
        <strain evidence="6 7">CECT 8287</strain>
    </source>
</reference>
<name>A0A1Y5SEV3_9RHOB</name>
<keyword evidence="7" id="KW-1185">Reference proteome</keyword>
<dbReference type="PROSITE" id="PS50042">
    <property type="entry name" value="CNMP_BINDING_3"/>
    <property type="match status" value="1"/>
</dbReference>
<dbReference type="GO" id="GO:0003700">
    <property type="term" value="F:DNA-binding transcription factor activity"/>
    <property type="evidence" value="ECO:0007669"/>
    <property type="project" value="TreeGrafter"/>
</dbReference>
<evidence type="ECO:0000256" key="1">
    <source>
        <dbReference type="ARBA" id="ARBA00023015"/>
    </source>
</evidence>
<dbReference type="Gene3D" id="2.60.120.10">
    <property type="entry name" value="Jelly Rolls"/>
    <property type="match status" value="1"/>
</dbReference>
<dbReference type="InterPro" id="IPR000595">
    <property type="entry name" value="cNMP-bd_dom"/>
</dbReference>
<dbReference type="InterPro" id="IPR012318">
    <property type="entry name" value="HTH_CRP"/>
</dbReference>
<dbReference type="PANTHER" id="PTHR24567:SF68">
    <property type="entry name" value="DNA-BINDING TRANSCRIPTIONAL DUAL REGULATOR CRP"/>
    <property type="match status" value="1"/>
</dbReference>
<dbReference type="PROSITE" id="PS00889">
    <property type="entry name" value="CNMP_BINDING_2"/>
    <property type="match status" value="1"/>
</dbReference>
<keyword evidence="2" id="KW-0238">DNA-binding</keyword>
<evidence type="ECO:0000313" key="7">
    <source>
        <dbReference type="Proteomes" id="UP000193827"/>
    </source>
</evidence>
<dbReference type="CDD" id="cd00038">
    <property type="entry name" value="CAP_ED"/>
    <property type="match status" value="1"/>
</dbReference>
<sequence length="225" mass="24669">MSNDGNIPGGLGDRFQQLLADHGRQVKIAAGKTIFSTGDGDDTVMLIEQGRVEISRTSTSGRRSILTHLGPGEIVGELAVFDRAPRSADAVATTVVKGKVMNRATVMTLLKENPEAAINVIDVLCRRLRQTSATYTAYFTSDGQSRLALVLLRLFEKWGTQAEPDTIELTQVFSQSDLGDLAGLTRESVNRLIRDWENEGVLKRQSQRLILLKPKTLAAFAQKDD</sequence>
<feature type="domain" description="HTH crp-type" evidence="5">
    <location>
        <begin position="141"/>
        <end position="215"/>
    </location>
</feature>
<dbReference type="Proteomes" id="UP000193827">
    <property type="component" value="Unassembled WGS sequence"/>
</dbReference>
<accession>A0A1Y5SEV3</accession>
<dbReference type="InterPro" id="IPR014710">
    <property type="entry name" value="RmlC-like_jellyroll"/>
</dbReference>
<dbReference type="InterPro" id="IPR036390">
    <property type="entry name" value="WH_DNA-bd_sf"/>
</dbReference>
<dbReference type="InterPro" id="IPR050397">
    <property type="entry name" value="Env_Response_Regulators"/>
</dbReference>
<dbReference type="EMBL" id="FWFL01000004">
    <property type="protein sequence ID" value="SLN39165.1"/>
    <property type="molecule type" value="Genomic_DNA"/>
</dbReference>
<evidence type="ECO:0000313" key="6">
    <source>
        <dbReference type="EMBL" id="SLN39165.1"/>
    </source>
</evidence>
<keyword evidence="3" id="KW-0804">Transcription</keyword>
<dbReference type="Pfam" id="PF00027">
    <property type="entry name" value="cNMP_binding"/>
    <property type="match status" value="1"/>
</dbReference>
<dbReference type="PANTHER" id="PTHR24567">
    <property type="entry name" value="CRP FAMILY TRANSCRIPTIONAL REGULATORY PROTEIN"/>
    <property type="match status" value="1"/>
</dbReference>
<keyword evidence="6" id="KW-0675">Receptor</keyword>
<evidence type="ECO:0000259" key="5">
    <source>
        <dbReference type="PROSITE" id="PS51063"/>
    </source>
</evidence>
<gene>
    <name evidence="6" type="primary">crp_3</name>
    <name evidence="6" type="ORF">PEL8287_01925</name>
</gene>
<dbReference type="SUPFAM" id="SSF51206">
    <property type="entry name" value="cAMP-binding domain-like"/>
    <property type="match status" value="1"/>
</dbReference>
<dbReference type="GO" id="GO:0003677">
    <property type="term" value="F:DNA binding"/>
    <property type="evidence" value="ECO:0007669"/>
    <property type="project" value="UniProtKB-KW"/>
</dbReference>
<organism evidence="6 7">
    <name type="scientific">Roseovarius litorisediminis</name>
    <dbReference type="NCBI Taxonomy" id="1312363"/>
    <lineage>
        <taxon>Bacteria</taxon>
        <taxon>Pseudomonadati</taxon>
        <taxon>Pseudomonadota</taxon>
        <taxon>Alphaproteobacteria</taxon>
        <taxon>Rhodobacterales</taxon>
        <taxon>Roseobacteraceae</taxon>
        <taxon>Roseovarius</taxon>
    </lineage>
</organism>
<dbReference type="Pfam" id="PF13545">
    <property type="entry name" value="HTH_Crp_2"/>
    <property type="match status" value="1"/>
</dbReference>
<evidence type="ECO:0000259" key="4">
    <source>
        <dbReference type="PROSITE" id="PS50042"/>
    </source>
</evidence>
<keyword evidence="1" id="KW-0805">Transcription regulation</keyword>
<feature type="domain" description="Cyclic nucleotide-binding" evidence="4">
    <location>
        <begin position="19"/>
        <end position="127"/>
    </location>
</feature>
<dbReference type="Gene3D" id="1.10.10.10">
    <property type="entry name" value="Winged helix-like DNA-binding domain superfamily/Winged helix DNA-binding domain"/>
    <property type="match status" value="1"/>
</dbReference>
<dbReference type="RefSeq" id="WP_085892148.1">
    <property type="nucleotide sequence ID" value="NZ_FWFL01000004.1"/>
</dbReference>
<dbReference type="InterPro" id="IPR036388">
    <property type="entry name" value="WH-like_DNA-bd_sf"/>
</dbReference>
<dbReference type="SMART" id="SM00100">
    <property type="entry name" value="cNMP"/>
    <property type="match status" value="1"/>
</dbReference>
<dbReference type="InterPro" id="IPR018488">
    <property type="entry name" value="cNMP-bd_CS"/>
</dbReference>
<dbReference type="AlphaFoldDB" id="A0A1Y5SEV3"/>
<dbReference type="OrthoDB" id="3525895at2"/>
<evidence type="ECO:0000256" key="3">
    <source>
        <dbReference type="ARBA" id="ARBA00023163"/>
    </source>
</evidence>
<dbReference type="PROSITE" id="PS51063">
    <property type="entry name" value="HTH_CRP_2"/>
    <property type="match status" value="1"/>
</dbReference>
<protein>
    <submittedName>
        <fullName evidence="6">cAMP receptor protein</fullName>
    </submittedName>
</protein>
<dbReference type="GO" id="GO:0005829">
    <property type="term" value="C:cytosol"/>
    <property type="evidence" value="ECO:0007669"/>
    <property type="project" value="TreeGrafter"/>
</dbReference>
<dbReference type="SMART" id="SM00419">
    <property type="entry name" value="HTH_CRP"/>
    <property type="match status" value="1"/>
</dbReference>
<evidence type="ECO:0000256" key="2">
    <source>
        <dbReference type="ARBA" id="ARBA00023125"/>
    </source>
</evidence>
<dbReference type="InterPro" id="IPR018490">
    <property type="entry name" value="cNMP-bd_dom_sf"/>
</dbReference>